<dbReference type="EMBL" id="JAVIJP010000032">
    <property type="protein sequence ID" value="KAL3633049.1"/>
    <property type="molecule type" value="Genomic_DNA"/>
</dbReference>
<name>A0ABD3CVC8_9LAMI</name>
<dbReference type="FunFam" id="2.60.40.420:FF:000034">
    <property type="entry name" value="Cupredoxin superfamily protein"/>
    <property type="match status" value="1"/>
</dbReference>
<evidence type="ECO:0000256" key="6">
    <source>
        <dbReference type="SAM" id="SignalP"/>
    </source>
</evidence>
<keyword evidence="2" id="KW-0186">Copper</keyword>
<evidence type="ECO:0000256" key="5">
    <source>
        <dbReference type="SAM" id="MobiDB-lite"/>
    </source>
</evidence>
<keyword evidence="3" id="KW-1015">Disulfide bond</keyword>
<reference evidence="9" key="1">
    <citation type="journal article" date="2024" name="IScience">
        <title>Strigolactones Initiate the Formation of Haustorium-like Structures in Castilleja.</title>
        <authorList>
            <person name="Buerger M."/>
            <person name="Peterson D."/>
            <person name="Chory J."/>
        </authorList>
    </citation>
    <scope>NUCLEOTIDE SEQUENCE [LARGE SCALE GENOMIC DNA]</scope>
</reference>
<keyword evidence="9" id="KW-1185">Reference proteome</keyword>
<dbReference type="InterPro" id="IPR003245">
    <property type="entry name" value="Phytocyanin_dom"/>
</dbReference>
<keyword evidence="4" id="KW-0325">Glycoprotein</keyword>
<dbReference type="SUPFAM" id="SSF49503">
    <property type="entry name" value="Cupredoxins"/>
    <property type="match status" value="1"/>
</dbReference>
<dbReference type="InterPro" id="IPR008972">
    <property type="entry name" value="Cupredoxin"/>
</dbReference>
<dbReference type="Pfam" id="PF02298">
    <property type="entry name" value="Cu_bind_like"/>
    <property type="match status" value="1"/>
</dbReference>
<accession>A0ABD3CVC8</accession>
<feature type="compositionally biased region" description="Pro residues" evidence="5">
    <location>
        <begin position="132"/>
        <end position="141"/>
    </location>
</feature>
<evidence type="ECO:0000256" key="2">
    <source>
        <dbReference type="ARBA" id="ARBA00023008"/>
    </source>
</evidence>
<dbReference type="PROSITE" id="PS51485">
    <property type="entry name" value="PHYTOCYANIN"/>
    <property type="match status" value="1"/>
</dbReference>
<feature type="compositionally biased region" description="Low complexity" evidence="5">
    <location>
        <begin position="142"/>
        <end position="159"/>
    </location>
</feature>
<dbReference type="PANTHER" id="PTHR33021:SF189">
    <property type="entry name" value="CUCUMBER PEELING CUPREDOXIN-LIKE"/>
    <property type="match status" value="1"/>
</dbReference>
<dbReference type="PANTHER" id="PTHR33021">
    <property type="entry name" value="BLUE COPPER PROTEIN"/>
    <property type="match status" value="1"/>
</dbReference>
<feature type="signal peptide" evidence="6">
    <location>
        <begin position="1"/>
        <end position="19"/>
    </location>
</feature>
<evidence type="ECO:0000313" key="8">
    <source>
        <dbReference type="EMBL" id="KAL3633049.1"/>
    </source>
</evidence>
<feature type="region of interest" description="Disordered" evidence="5">
    <location>
        <begin position="128"/>
        <end position="167"/>
    </location>
</feature>
<protein>
    <recommendedName>
        <fullName evidence="7">Phytocyanin domain-containing protein</fullName>
    </recommendedName>
</protein>
<feature type="domain" description="Phytocyanin" evidence="7">
    <location>
        <begin position="21"/>
        <end position="123"/>
    </location>
</feature>
<dbReference type="Gene3D" id="2.60.40.420">
    <property type="entry name" value="Cupredoxins - blue copper proteins"/>
    <property type="match status" value="1"/>
</dbReference>
<evidence type="ECO:0000256" key="3">
    <source>
        <dbReference type="ARBA" id="ARBA00023157"/>
    </source>
</evidence>
<evidence type="ECO:0000259" key="7">
    <source>
        <dbReference type="PROSITE" id="PS51485"/>
    </source>
</evidence>
<sequence length="194" mass="20156">MERFLCLIVVCVLVHFSAAQTVHVVGDGMGWDIPSNVPYINWVSGRTFRVGDILEFNFVTNQHDVVRVPQASYTACSDDNAIGDIITTGPVNITLSSAGDHYYICTFGSHCNAGQRLAITVISSTPGAANPPATPTTPATPSPTFSQPDACAPTTTPNAGGPGAGMVPPNSASTSLAAGFLLNTVLFTGIALLF</sequence>
<evidence type="ECO:0000256" key="4">
    <source>
        <dbReference type="ARBA" id="ARBA00023180"/>
    </source>
</evidence>
<proteinExistence type="predicted"/>
<feature type="chain" id="PRO_5044834170" description="Phytocyanin domain-containing protein" evidence="6">
    <location>
        <begin position="20"/>
        <end position="194"/>
    </location>
</feature>
<gene>
    <name evidence="8" type="ORF">CASFOL_026033</name>
</gene>
<comment type="caution">
    <text evidence="8">The sequence shown here is derived from an EMBL/GenBank/DDBJ whole genome shotgun (WGS) entry which is preliminary data.</text>
</comment>
<dbReference type="InterPro" id="IPR039391">
    <property type="entry name" value="Phytocyanin-like"/>
</dbReference>
<evidence type="ECO:0000256" key="1">
    <source>
        <dbReference type="ARBA" id="ARBA00022723"/>
    </source>
</evidence>
<dbReference type="AlphaFoldDB" id="A0ABD3CVC8"/>
<dbReference type="InterPro" id="IPR028871">
    <property type="entry name" value="BlueCu_1_BS"/>
</dbReference>
<dbReference type="GO" id="GO:0046872">
    <property type="term" value="F:metal ion binding"/>
    <property type="evidence" value="ECO:0007669"/>
    <property type="project" value="UniProtKB-KW"/>
</dbReference>
<organism evidence="8 9">
    <name type="scientific">Castilleja foliolosa</name>
    <dbReference type="NCBI Taxonomy" id="1961234"/>
    <lineage>
        <taxon>Eukaryota</taxon>
        <taxon>Viridiplantae</taxon>
        <taxon>Streptophyta</taxon>
        <taxon>Embryophyta</taxon>
        <taxon>Tracheophyta</taxon>
        <taxon>Spermatophyta</taxon>
        <taxon>Magnoliopsida</taxon>
        <taxon>eudicotyledons</taxon>
        <taxon>Gunneridae</taxon>
        <taxon>Pentapetalae</taxon>
        <taxon>asterids</taxon>
        <taxon>lamiids</taxon>
        <taxon>Lamiales</taxon>
        <taxon>Orobanchaceae</taxon>
        <taxon>Pedicularideae</taxon>
        <taxon>Castillejinae</taxon>
        <taxon>Castilleja</taxon>
    </lineage>
</organism>
<dbReference type="PROSITE" id="PS00196">
    <property type="entry name" value="COPPER_BLUE"/>
    <property type="match status" value="1"/>
</dbReference>
<dbReference type="Proteomes" id="UP001632038">
    <property type="component" value="Unassembled WGS sequence"/>
</dbReference>
<keyword evidence="1" id="KW-0479">Metal-binding</keyword>
<evidence type="ECO:0000313" key="9">
    <source>
        <dbReference type="Proteomes" id="UP001632038"/>
    </source>
</evidence>
<keyword evidence="6" id="KW-0732">Signal</keyword>